<protein>
    <submittedName>
        <fullName evidence="2">Uncharacterized protein</fullName>
    </submittedName>
</protein>
<dbReference type="RefSeq" id="WP_106243337.1">
    <property type="nucleotide sequence ID" value="NZ_PVZC01000002.1"/>
</dbReference>
<dbReference type="AlphaFoldDB" id="A0A2T0QB01"/>
<accession>A0A2T0QB01</accession>
<keyword evidence="3" id="KW-1185">Reference proteome</keyword>
<comment type="caution">
    <text evidence="2">The sequence shown here is derived from an EMBL/GenBank/DDBJ whole genome shotgun (WGS) entry which is preliminary data.</text>
</comment>
<proteinExistence type="predicted"/>
<dbReference type="OrthoDB" id="3436557at2"/>
<evidence type="ECO:0000313" key="2">
    <source>
        <dbReference type="EMBL" id="PRY00982.1"/>
    </source>
</evidence>
<dbReference type="Proteomes" id="UP000237846">
    <property type="component" value="Unassembled WGS sequence"/>
</dbReference>
<gene>
    <name evidence="2" type="ORF">CLV72_102615</name>
</gene>
<feature type="region of interest" description="Disordered" evidence="1">
    <location>
        <begin position="163"/>
        <end position="232"/>
    </location>
</feature>
<sequence length="232" mass="24471">MISTRQYVDAVAQRMQGRGARIYEQQVGPMHALVGVKSDFAALALSPMQVYVVVCELGHASGHAVTNFGLQAQNHAKAAVGGGRGFTTGVVTVAGIIAESSDPDAQTRAAAPTQMSFGSTLRPVLVDVGTGQVHTWTGTQFVGAAVMGFIRDQVHAFFPSPAEVAQRAGGPAPGPHPHPQQPMPPQQQPYPQHAPTQQQPPPYPGAVPQYPGQPPQHPQPGPYGPPQQPYPY</sequence>
<feature type="compositionally biased region" description="Pro residues" evidence="1">
    <location>
        <begin position="172"/>
        <end position="188"/>
    </location>
</feature>
<feature type="compositionally biased region" description="Pro residues" evidence="1">
    <location>
        <begin position="198"/>
        <end position="232"/>
    </location>
</feature>
<organism evidence="2 3">
    <name type="scientific">Allonocardiopsis opalescens</name>
    <dbReference type="NCBI Taxonomy" id="1144618"/>
    <lineage>
        <taxon>Bacteria</taxon>
        <taxon>Bacillati</taxon>
        <taxon>Actinomycetota</taxon>
        <taxon>Actinomycetes</taxon>
        <taxon>Streptosporangiales</taxon>
        <taxon>Allonocardiopsis</taxon>
    </lineage>
</organism>
<reference evidence="2 3" key="1">
    <citation type="submission" date="2018-03" db="EMBL/GenBank/DDBJ databases">
        <title>Genomic Encyclopedia of Archaeal and Bacterial Type Strains, Phase II (KMG-II): from individual species to whole genera.</title>
        <authorList>
            <person name="Goeker M."/>
        </authorList>
    </citation>
    <scope>NUCLEOTIDE SEQUENCE [LARGE SCALE GENOMIC DNA]</scope>
    <source>
        <strain evidence="2 3">DSM 45601</strain>
    </source>
</reference>
<dbReference type="EMBL" id="PVZC01000002">
    <property type="protein sequence ID" value="PRY00982.1"/>
    <property type="molecule type" value="Genomic_DNA"/>
</dbReference>
<evidence type="ECO:0000313" key="3">
    <source>
        <dbReference type="Proteomes" id="UP000237846"/>
    </source>
</evidence>
<name>A0A2T0QB01_9ACTN</name>
<evidence type="ECO:0000256" key="1">
    <source>
        <dbReference type="SAM" id="MobiDB-lite"/>
    </source>
</evidence>